<dbReference type="AlphaFoldDB" id="A0A846QME5"/>
<dbReference type="InterPro" id="IPR023577">
    <property type="entry name" value="CYTH_domain"/>
</dbReference>
<dbReference type="EC" id="4.6.1.1" evidence="2"/>
<dbReference type="SUPFAM" id="SSF55154">
    <property type="entry name" value="CYTH-like phosphatases"/>
    <property type="match status" value="1"/>
</dbReference>
<keyword evidence="2" id="KW-0456">Lyase</keyword>
<name>A0A846QME5_9BACT</name>
<dbReference type="InterPro" id="IPR033469">
    <property type="entry name" value="CYTH-like_dom_sf"/>
</dbReference>
<keyword evidence="3" id="KW-1185">Reference proteome</keyword>
<protein>
    <submittedName>
        <fullName evidence="2">Adenylate cyclase class 2</fullName>
        <ecNumber evidence="2">4.6.1.1</ecNumber>
    </submittedName>
</protein>
<dbReference type="InterPro" id="IPR008173">
    <property type="entry name" value="Adenylyl_cyclase_CyaB"/>
</dbReference>
<dbReference type="SMART" id="SM01118">
    <property type="entry name" value="CYTH"/>
    <property type="match status" value="1"/>
</dbReference>
<dbReference type="Gene3D" id="2.40.320.10">
    <property type="entry name" value="Hypothetical Protein Pfu-838710-001"/>
    <property type="match status" value="1"/>
</dbReference>
<dbReference type="PANTHER" id="PTHR21028">
    <property type="entry name" value="SI:CH211-156B7.4"/>
    <property type="match status" value="1"/>
</dbReference>
<dbReference type="EMBL" id="JAATJA010000001">
    <property type="protein sequence ID" value="NJB66605.1"/>
    <property type="molecule type" value="Genomic_DNA"/>
</dbReference>
<dbReference type="RefSeq" id="WP_167939730.1">
    <property type="nucleotide sequence ID" value="NZ_JAATJA010000001.1"/>
</dbReference>
<dbReference type="PANTHER" id="PTHR21028:SF2">
    <property type="entry name" value="CYTH DOMAIN-CONTAINING PROTEIN"/>
    <property type="match status" value="1"/>
</dbReference>
<comment type="caution">
    <text evidence="2">The sequence shown here is derived from an EMBL/GenBank/DDBJ whole genome shotgun (WGS) entry which is preliminary data.</text>
</comment>
<dbReference type="CDD" id="cd07890">
    <property type="entry name" value="CYTH-like_AC_IV-like"/>
    <property type="match status" value="1"/>
</dbReference>
<dbReference type="GO" id="GO:0004016">
    <property type="term" value="F:adenylate cyclase activity"/>
    <property type="evidence" value="ECO:0007669"/>
    <property type="project" value="UniProtKB-EC"/>
</dbReference>
<sequence>MPLETEIKYIDVDHEAVRRRLAALGARRNPFRFERNAVLDDAQRSLRGRGVLLRLRYDGENLLTLKTPASGPQGLKVRHEHETRFEDFDAAMRVFENLGYGVAFWYEKLRETWEYGGCHICLDLLPFGSFAEIEGEPEAIRQCAVELGLDAYRSSDANYHSLNAQYRKRAGLPEQDGFAFDEAERQRLMEIAGS</sequence>
<dbReference type="PROSITE" id="PS51707">
    <property type="entry name" value="CYTH"/>
    <property type="match status" value="1"/>
</dbReference>
<accession>A0A846QME5</accession>
<dbReference type="Proteomes" id="UP000580856">
    <property type="component" value="Unassembled WGS sequence"/>
</dbReference>
<evidence type="ECO:0000313" key="3">
    <source>
        <dbReference type="Proteomes" id="UP000580856"/>
    </source>
</evidence>
<proteinExistence type="predicted"/>
<reference evidence="2 3" key="1">
    <citation type="submission" date="2020-03" db="EMBL/GenBank/DDBJ databases">
        <title>Genomic Encyclopedia of Type Strains, Phase IV (KMG-IV): sequencing the most valuable type-strain genomes for metagenomic binning, comparative biology and taxonomic classification.</title>
        <authorList>
            <person name="Goeker M."/>
        </authorList>
    </citation>
    <scope>NUCLEOTIDE SEQUENCE [LARGE SCALE GENOMIC DNA]</scope>
    <source>
        <strain evidence="2 3">DSM 24233</strain>
    </source>
</reference>
<dbReference type="Pfam" id="PF01928">
    <property type="entry name" value="CYTH"/>
    <property type="match status" value="1"/>
</dbReference>
<gene>
    <name evidence="2" type="ORF">GGQ74_000245</name>
</gene>
<evidence type="ECO:0000259" key="1">
    <source>
        <dbReference type="PROSITE" id="PS51707"/>
    </source>
</evidence>
<organism evidence="2 3">
    <name type="scientific">Desulfobaculum xiamenense</name>
    <dbReference type="NCBI Taxonomy" id="995050"/>
    <lineage>
        <taxon>Bacteria</taxon>
        <taxon>Pseudomonadati</taxon>
        <taxon>Thermodesulfobacteriota</taxon>
        <taxon>Desulfovibrionia</taxon>
        <taxon>Desulfovibrionales</taxon>
        <taxon>Desulfovibrionaceae</taxon>
        <taxon>Desulfobaculum</taxon>
    </lineage>
</organism>
<evidence type="ECO:0000313" key="2">
    <source>
        <dbReference type="EMBL" id="NJB66605.1"/>
    </source>
</evidence>
<feature type="domain" description="CYTH" evidence="1">
    <location>
        <begin position="2"/>
        <end position="165"/>
    </location>
</feature>